<organism evidence="1">
    <name type="scientific">Leviviridae sp</name>
    <dbReference type="NCBI Taxonomy" id="2027243"/>
    <lineage>
        <taxon>Viruses</taxon>
        <taxon>Riboviria</taxon>
        <taxon>Orthornavirae</taxon>
        <taxon>Lenarviricota</taxon>
        <taxon>Leviviricetes</taxon>
        <taxon>Norzivirales</taxon>
        <taxon>Fiersviridae</taxon>
    </lineage>
</organism>
<dbReference type="EMBL" id="MN035605">
    <property type="protein sequence ID" value="QDH90543.1"/>
    <property type="molecule type" value="Genomic_RNA"/>
</dbReference>
<sequence length="68" mass="7781">MSKKITARGREEVKLMKSLIANLRGSGVLTPTFAYHVANSYRLDVGKELTYRAWRLIARECGQSLLRR</sequence>
<gene>
    <name evidence="1" type="ORF">H4Bulk46325_000004</name>
</gene>
<evidence type="ECO:0000313" key="1">
    <source>
        <dbReference type="EMBL" id="QDH90543.1"/>
    </source>
</evidence>
<protein>
    <submittedName>
        <fullName evidence="1">Uncharacterized protein</fullName>
    </submittedName>
</protein>
<accession>A0A514DAA1</accession>
<name>A0A514DAA1_9VIRU</name>
<reference evidence="1" key="1">
    <citation type="submission" date="2019-05" db="EMBL/GenBank/DDBJ databases">
        <title>Metatranscriptomic reconstruction reveals RNA viruses with the potential to shape carbon cycling in soil.</title>
        <authorList>
            <person name="Starr E.P."/>
            <person name="Nuccio E."/>
            <person name="Pett-Ridge J."/>
            <person name="Banfield J.F."/>
            <person name="Firestone M.K."/>
        </authorList>
    </citation>
    <scope>NUCLEOTIDE SEQUENCE</scope>
    <source>
        <strain evidence="1">H4_Bulk_46_scaffold_325</strain>
    </source>
</reference>
<proteinExistence type="predicted"/>